<dbReference type="EMBL" id="CP000790">
    <property type="protein sequence ID" value="ABU74542.1"/>
    <property type="molecule type" value="Genomic_DNA"/>
</dbReference>
<sequence>MPTDLHQAQIFASTGYRIRSFRNVKQINSTNFDHACRVRFLHFSGFLLIT</sequence>
<dbReference type="PATRIC" id="fig|338187.36.peg.5503"/>
<reference evidence="1 2" key="1">
    <citation type="submission" date="2007-08" db="EMBL/GenBank/DDBJ databases">
        <authorList>
            <consortium name="The Vibrio harveyi Genome Sequencing Project"/>
            <person name="Bassler B."/>
            <person name="Clifton S.W."/>
            <person name="Fulton L."/>
            <person name="Delehaunty K."/>
            <person name="Fronick C."/>
            <person name="Harrison M."/>
            <person name="Markivic C."/>
            <person name="Fulton R."/>
            <person name="Tin-Wollam A.-M."/>
            <person name="Shah N."/>
            <person name="Pepin K."/>
            <person name="Nash W."/>
            <person name="Thiruvilangam P."/>
            <person name="Bhonagiri V."/>
            <person name="Waters C."/>
            <person name="Tu K.C."/>
            <person name="Irgon J."/>
            <person name="Wilson R.K."/>
        </authorList>
    </citation>
    <scope>NUCLEOTIDE SEQUENCE [LARGE SCALE GENOMIC DNA]</scope>
    <source>
        <strain evidence="2">ATCC BAA-1116 / BB120</strain>
    </source>
</reference>
<protein>
    <submittedName>
        <fullName evidence="1">Uncharacterized protein</fullName>
    </submittedName>
</protein>
<dbReference type="AlphaFoldDB" id="A7N720"/>
<evidence type="ECO:0000313" key="2">
    <source>
        <dbReference type="Proteomes" id="UP000008152"/>
    </source>
</evidence>
<dbReference type="KEGG" id="vha:VIBHAR_06655"/>
<proteinExistence type="predicted"/>
<name>A7N720_VIBC1</name>
<dbReference type="Proteomes" id="UP000008152">
    <property type="component" value="Chromosome II"/>
</dbReference>
<evidence type="ECO:0000313" key="1">
    <source>
        <dbReference type="EMBL" id="ABU74542.1"/>
    </source>
</evidence>
<organism evidence="1 2">
    <name type="scientific">Vibrio campbellii (strain ATCC BAA-1116)</name>
    <dbReference type="NCBI Taxonomy" id="2902295"/>
    <lineage>
        <taxon>Bacteria</taxon>
        <taxon>Pseudomonadati</taxon>
        <taxon>Pseudomonadota</taxon>
        <taxon>Gammaproteobacteria</taxon>
        <taxon>Vibrionales</taxon>
        <taxon>Vibrionaceae</taxon>
        <taxon>Vibrio</taxon>
    </lineage>
</organism>
<gene>
    <name evidence="1" type="ordered locus">VIBHAR_06655</name>
</gene>
<accession>A7N720</accession>